<evidence type="ECO:0000256" key="2">
    <source>
        <dbReference type="ARBA" id="ARBA00034123"/>
    </source>
</evidence>
<dbReference type="Pfam" id="PF15518">
    <property type="entry name" value="L_protein_N"/>
    <property type="match status" value="1"/>
</dbReference>
<keyword evidence="4" id="KW-0808">Transferase</keyword>
<dbReference type="GO" id="GO:0006351">
    <property type="term" value="P:DNA-templated transcription"/>
    <property type="evidence" value="ECO:0007669"/>
    <property type="project" value="InterPro"/>
</dbReference>
<keyword evidence="1" id="KW-0378">Hydrolase</keyword>
<dbReference type="InterPro" id="IPR007322">
    <property type="entry name" value="RNA_pol_bunyavir"/>
</dbReference>
<keyword evidence="4" id="KW-0696">RNA-directed RNA polymerase</keyword>
<dbReference type="InterPro" id="IPR018247">
    <property type="entry name" value="EF_Hand_1_Ca_BS"/>
</dbReference>
<accession>A0A1L3KPH5</accession>
<dbReference type="Pfam" id="PF04196">
    <property type="entry name" value="Bunya_RdRp"/>
    <property type="match status" value="1"/>
</dbReference>
<dbReference type="GO" id="GO:0003968">
    <property type="term" value="F:RNA-directed RNA polymerase activity"/>
    <property type="evidence" value="ECO:0007669"/>
    <property type="project" value="UniProtKB-KW"/>
</dbReference>
<dbReference type="GO" id="GO:0016787">
    <property type="term" value="F:hydrolase activity"/>
    <property type="evidence" value="ECO:0007669"/>
    <property type="project" value="UniProtKB-KW"/>
</dbReference>
<dbReference type="GO" id="GO:0039694">
    <property type="term" value="P:viral RNA genome replication"/>
    <property type="evidence" value="ECO:0007669"/>
    <property type="project" value="InterPro"/>
</dbReference>
<evidence type="ECO:0000256" key="1">
    <source>
        <dbReference type="ARBA" id="ARBA00022801"/>
    </source>
</evidence>
<sequence>MEEPKVNRRVGYSAMYFPPPDLTKLPMFLREGLSDLRAIIPIAPTLITTYETSGQDFQCFFNALDFIMEIDDTKQLLYDNIGKVPLSESHRQHLTNVLRRGSTEWGNSIVIEFASVVLDVTIPVYVTVGDILLGVAYYGSGAETRAIRLEASWSPNGLNGVHFEAIAYNEDDLLLLPSEITRSDEVKSDEEYDVASNDNFLEVFKSIDVKSPKKRIRVRKHRPRARDRWAKKNAQEIADALDLPVVDNDEAWKNASKKGKGHSIPLGIEYPEVKSAEVLKDVIEVPPSEQEVPSEDGKRVDLDKDDEIASDDDLDFDFVESVTDRLKQMSFEEEMGASSGSDSMNEAIRQARELVDDEEKFEISLARKIWNKIKEKIEKISMSLGSEIIVGTEPGLHEKLIEITKRLEQDKIDRMDLVFRMTESLKILRSQYESLDQNDDDDLTNEEYKRLREERKERHRERLRKILDDSTTVTREDCLEMDEELAAILDEEEDFCAVDNYMSLASRAAAHYSLSRAADFRNEEKFYAEEKPMSVSADVMISDSFHQCVDVAKDGKNVRWIFTEPDGFNYNESSIRSGEATENLVDAHKIRHNIVAGAIDSKETDRKLSDVFGPLDEDDNLTPDFIFEESHFIVVVEVGTSRATDEKVLEEDYNRKLSAYSHCLCRRARADKRIIYIPVIVGMRSVVSSIFLGQSMVNDLLIRMRIGCAIEDLAKEKGILTFEHIGNSQKEKVMSAIDATLSRCMKKDPPADDSEKKKIYITEDYIAKVVNLKPDWKKITNHYAQCIALSREDAMRKLPPMKESIEKYMKKVSGDGLSVDVVRPDGTIGTMHFRRDKKPVAIVPLIEPDPTETCKVPRRINIFHKEGPAELQEIWHHVLNECLDETWIDDNVNNLLLEAFGSTDKFIIQMETKRKEKRSKYHRVDISGIYGKVGPYLEKDGVNAKKLKNDPEHQIRQLFQKRAFAVDTEVDDIEEFINDSALFERSSKPLNCGEMKVMELLEKAQEIAGNTKFTRDCLEDWMLTKWYRAADLLTDIGAELTIGLKQNTAAEEMVLRKIPNYDVYILTKPTKSDSHIFFSLYCPNGEASLMGLPFRPVHGAYPGFMTDFVSVRADKLCNILNAGPRFLTVVSFFADFYGLDVRDQDACCQHSEFKKMVNFTMLVSIENKAATEECITASRYMYMELFKTQSSVIKPDPFKILSKFPTIFRSRLALYVMKKIIATFSLMVQNPPTPRFDTDSHEFDKSDGLPGDKWEGLLNCITGGPLESSTAAVNLMYIGYFKDKNEAAQENTEVNMAYKIVEAEMVIDVDNPALRGEMDGHPGRKKGSKNFCMHSIAAGCDLLKKRLVNSMGHDWESKINRLILKSLSKQLTHEIATLKASCIESHTDTDRTTTPEDKERIQRCKVIEALAADIGSFGTNPMLRLDDLLEYIENTSSGVICDLFKKSQHGGLREIYVLTIRSRLIQLALETFSRVLCSQFPEETLTHPENKLKTLDEHKSKAQKYSKSEGIPYTNICNSSDKTKWNQEFVMTAMSIPLFRLLPSKYHGFIQRAFNLWANKLIKLPPSVLRMMDLGIDLSSETFQAIKTAYYGGKISGPGIFRKKRSPFLNLTSGMMQGILHYTSSLLHLTFLGLNKMYMKQILKGIGQIVDKIQSKKVKKIRVLISSVCSSDDSATILTLFGESDVFVERDKFFLRWASILMNASVYFCRFFCMEESDKSAIAGFNTVEFNSEFILQNTLAVPYIKYVAAILNFTQSQSQIKACHEKYNLMSAAFQSGFPALNTHVCQIAQLIYHYKAIGSSTTKLFDNFFELIIDYPSPIHGFFLMDTDLAPGLAGFSYCYWKAISGLAPQLASSLKFLSRVEPEAGPDGVAVQSLSIRHGDLERWVKAVDRVADGKLVTSYSTYRDTNQKVFVNRPALNEKLQVIEENPNLFFLDPVNDEEVRIKLLMKMTSAGVADAMQRGNPLIQAFSATAYGLFTQCYVTTTLTKQVNESLIKETKKISLLKALTDTIEESERIEINDIDLDKHFPLAAKYKEMDVVIDYYRNAEEVQCRDFRQKKSTIRLASSASKLPISLLQCLRSAWYGEDCKYSNRVVAECLDVYKEQYPWLRGDFKTTLENSPFESFSELHGFLSKVEFKTRTFVRLGPRIMSASFTGCVHQLVKKCFMRRIVLVFNSPTYKKSPFRDGSFQDALCKLDLALGIPERDQRNAKATEVILGLVSCNPSTHQEKKAHIMSQFMNGILNQKSVVNEMKYNKLEPFLVFPLEQTRQESAKGVRWVGKGECVASFGGMEVRFTLKDGTITMLEVNDLEHVRKNPGLIINLMNRLQCRMVVRDCKNMPGVVATFDGKRFRSVFYSGTPVYVDPGLTSVFMYPEKIQVNIFYRGFGLFYYSKQGHKVYLLKYRTMDRELYSMSTVETRKGVKRRGIWDCWVDSYPLDCEELLSRCVRFFSDEIVQLGMQIGYSENQLLKLYKKVKWDKPWITDDEMSLEKRWLQDTFRKRIYFRGVVFRQVFESVCKEIEDEEQDDDIIDQDEDEIHEQIYNMLKSDYIGEALEDLIKGTREDMTWADQVDLEEAGIGEEDLMLASGLTSDIDLIQLNLNFECIQRAPQSVIESKTPDSYSQHPLWDRTIEILTEGSPSFITDALSGIVSPVFPQLSFLVQALGGVRTVRKSRNMKTEISFNVM</sequence>
<evidence type="ECO:0000313" key="4">
    <source>
        <dbReference type="EMBL" id="APG79273.1"/>
    </source>
</evidence>
<dbReference type="PROSITE" id="PS00018">
    <property type="entry name" value="EF_HAND_1"/>
    <property type="match status" value="1"/>
</dbReference>
<dbReference type="InterPro" id="IPR007099">
    <property type="entry name" value="RNA-dir_pol_NSvirus"/>
</dbReference>
<name>A0A1L3KPH5_9VIRU</name>
<evidence type="ECO:0000259" key="3">
    <source>
        <dbReference type="PROSITE" id="PS50525"/>
    </source>
</evidence>
<keyword evidence="4" id="KW-0548">Nucleotidyltransferase</keyword>
<dbReference type="PROSITE" id="PS50525">
    <property type="entry name" value="RDRP_SSRNA_NEG_SEG"/>
    <property type="match status" value="1"/>
</dbReference>
<dbReference type="InterPro" id="IPR029124">
    <property type="entry name" value="L_protein_N"/>
</dbReference>
<comment type="similarity">
    <text evidence="2">Belongs to the Bunyavirales RNA polymerase family.</text>
</comment>
<feature type="domain" description="RdRp catalytic" evidence="3">
    <location>
        <begin position="1502"/>
        <end position="1710"/>
    </location>
</feature>
<protein>
    <submittedName>
        <fullName evidence="4">RNA-dependent RNA polymerase</fullName>
    </submittedName>
</protein>
<dbReference type="EMBL" id="KX884784">
    <property type="protein sequence ID" value="APG79273.1"/>
    <property type="molecule type" value="Genomic_RNA"/>
</dbReference>
<reference evidence="4" key="1">
    <citation type="journal article" date="2016" name="Nature">
        <title>Redefining the invertebrate RNA virosphere.</title>
        <authorList>
            <person name="Shi M."/>
            <person name="Lin X.D."/>
            <person name="Tian J.H."/>
            <person name="Chen L.J."/>
            <person name="Chen X."/>
            <person name="Li C.X."/>
            <person name="Qin X.C."/>
            <person name="Li J."/>
            <person name="Cao J.P."/>
            <person name="Eden J.S."/>
            <person name="Buchmann J."/>
            <person name="Wang W."/>
            <person name="Xu J."/>
            <person name="Holmes E.C."/>
            <person name="Zhang Y.Z."/>
        </authorList>
    </citation>
    <scope>NUCLEOTIDE SEQUENCE</scope>
    <source>
        <strain evidence="4">QTM27285</strain>
    </source>
</reference>
<organism evidence="4">
    <name type="scientific">Hubei bunya-like virus 13</name>
    <dbReference type="NCBI Taxonomy" id="1922846"/>
    <lineage>
        <taxon>Viruses</taxon>
        <taxon>Riboviria</taxon>
    </lineage>
</organism>
<proteinExistence type="inferred from homology"/>